<evidence type="ECO:0000313" key="3">
    <source>
        <dbReference type="Proteomes" id="UP001054854"/>
    </source>
</evidence>
<accession>A0ABQ3UBY2</accession>
<protein>
    <submittedName>
        <fullName evidence="2">Uncharacterized protein</fullName>
    </submittedName>
</protein>
<name>A0ABQ3UBY2_STRHY</name>
<evidence type="ECO:0000313" key="2">
    <source>
        <dbReference type="EMBL" id="GHJ32691.1"/>
    </source>
</evidence>
<dbReference type="Proteomes" id="UP001054854">
    <property type="component" value="Unassembled WGS sequence"/>
</dbReference>
<dbReference type="EMBL" id="BNEK01000005">
    <property type="protein sequence ID" value="GHJ32691.1"/>
    <property type="molecule type" value="Genomic_DNA"/>
</dbReference>
<feature type="compositionally biased region" description="Basic and acidic residues" evidence="1">
    <location>
        <begin position="1"/>
        <end position="11"/>
    </location>
</feature>
<gene>
    <name evidence="2" type="ORF">TPA0910_71240</name>
</gene>
<sequence length="230" mass="24325">MPARPRGEKAAHPGPGPGRGLAPWAAGAGSVLRAHPPAGRGDDDGGGNLAPPCVPDADDGRVLDGGALDGGVITARFPHQTRVGSGSRVPSSAMLRDSCPIHSFQASNGNEQILDMPEKCLFTGVMLHHTMIVAFDNPIPASELDQYLKEFEELVMGSGLVESFAAQHHIRVPGDDHAPVAIASAVLQLRLADLDALNATFTMPGAVDLIKRWQGRYPYKAIWVNHEPLA</sequence>
<evidence type="ECO:0000256" key="1">
    <source>
        <dbReference type="SAM" id="MobiDB-lite"/>
    </source>
</evidence>
<keyword evidence="3" id="KW-1185">Reference proteome</keyword>
<feature type="region of interest" description="Disordered" evidence="1">
    <location>
        <begin position="1"/>
        <end position="60"/>
    </location>
</feature>
<reference evidence="2" key="1">
    <citation type="submission" date="2024-05" db="EMBL/GenBank/DDBJ databases">
        <title>Whole genome shotgun sequence of Streptomyces hygroscopicus NBRC 113678.</title>
        <authorList>
            <person name="Komaki H."/>
            <person name="Tamura T."/>
        </authorList>
    </citation>
    <scope>NUCLEOTIDE SEQUENCE</scope>
    <source>
        <strain evidence="2">N11-34</strain>
    </source>
</reference>
<proteinExistence type="predicted"/>
<comment type="caution">
    <text evidence="2">The sequence shown here is derived from an EMBL/GenBank/DDBJ whole genome shotgun (WGS) entry which is preliminary data.</text>
</comment>
<organism evidence="2 3">
    <name type="scientific">Streptomyces hygroscopicus</name>
    <dbReference type="NCBI Taxonomy" id="1912"/>
    <lineage>
        <taxon>Bacteria</taxon>
        <taxon>Bacillati</taxon>
        <taxon>Actinomycetota</taxon>
        <taxon>Actinomycetes</taxon>
        <taxon>Kitasatosporales</taxon>
        <taxon>Streptomycetaceae</taxon>
        <taxon>Streptomyces</taxon>
        <taxon>Streptomyces violaceusniger group</taxon>
    </lineage>
</organism>